<dbReference type="Pfam" id="PF10670">
    <property type="entry name" value="DUF4198"/>
    <property type="match status" value="1"/>
</dbReference>
<dbReference type="EMBL" id="JBHLZN010000001">
    <property type="protein sequence ID" value="MFB9885667.1"/>
    <property type="molecule type" value="Genomic_DNA"/>
</dbReference>
<reference evidence="2 3" key="1">
    <citation type="submission" date="2024-09" db="EMBL/GenBank/DDBJ databases">
        <authorList>
            <person name="Sun Q."/>
            <person name="Mori K."/>
        </authorList>
    </citation>
    <scope>NUCLEOTIDE SEQUENCE [LARGE SCALE GENOMIC DNA]</scope>
    <source>
        <strain evidence="2 3">ATCC 51285</strain>
    </source>
</reference>
<dbReference type="InterPro" id="IPR019613">
    <property type="entry name" value="DUF4198"/>
</dbReference>
<evidence type="ECO:0000313" key="3">
    <source>
        <dbReference type="Proteomes" id="UP001589628"/>
    </source>
</evidence>
<feature type="signal peptide" evidence="1">
    <location>
        <begin position="1"/>
        <end position="24"/>
    </location>
</feature>
<evidence type="ECO:0000256" key="1">
    <source>
        <dbReference type="SAM" id="SignalP"/>
    </source>
</evidence>
<accession>A0ABV5Z8Q6</accession>
<protein>
    <submittedName>
        <fullName evidence="2">DUF4198 domain-containing protein</fullName>
    </submittedName>
</protein>
<evidence type="ECO:0000313" key="2">
    <source>
        <dbReference type="EMBL" id="MFB9885667.1"/>
    </source>
</evidence>
<name>A0ABV5Z8Q6_9GAMM</name>
<sequence>MCMPVTRTLFRSVFLSLLPLTALAHFQELIPSTDMVYDHHRRQIDFAISFTHPTEQGPVMPMQPPQEIGVLINGNPRLLNDDLEAGSAPHTYHFVYDIDEAGDHVFYLKPTPYWEASEGKMVSHYTKVVIDAFGRSNSWDALVGFPVEIQPLSRPYALWVGNVFQGVVLRHGEPVPFAEVEVAYHNDGSLPIPADTYRLQIVRADANGTFTYGLPKAGWWGFAALITAEEPALNPDGNFVDHEEGGLLWVYARDPRMTP</sequence>
<gene>
    <name evidence="2" type="ORF">ACFFLH_04505</name>
</gene>
<proteinExistence type="predicted"/>
<keyword evidence="1" id="KW-0732">Signal</keyword>
<dbReference type="RefSeq" id="WP_027313747.1">
    <property type="nucleotide sequence ID" value="NZ_JAUESS010000005.1"/>
</dbReference>
<dbReference type="Proteomes" id="UP001589628">
    <property type="component" value="Unassembled WGS sequence"/>
</dbReference>
<organism evidence="2 3">
    <name type="scientific">Balneatrix alpica</name>
    <dbReference type="NCBI Taxonomy" id="75684"/>
    <lineage>
        <taxon>Bacteria</taxon>
        <taxon>Pseudomonadati</taxon>
        <taxon>Pseudomonadota</taxon>
        <taxon>Gammaproteobacteria</taxon>
        <taxon>Oceanospirillales</taxon>
        <taxon>Balneatrichaceae</taxon>
        <taxon>Balneatrix</taxon>
    </lineage>
</organism>
<feature type="chain" id="PRO_5046083750" evidence="1">
    <location>
        <begin position="25"/>
        <end position="259"/>
    </location>
</feature>
<comment type="caution">
    <text evidence="2">The sequence shown here is derived from an EMBL/GenBank/DDBJ whole genome shotgun (WGS) entry which is preliminary data.</text>
</comment>
<keyword evidence="3" id="KW-1185">Reference proteome</keyword>